<dbReference type="EMBL" id="JACHEG010000002">
    <property type="protein sequence ID" value="MBB6162574.1"/>
    <property type="molecule type" value="Genomic_DNA"/>
</dbReference>
<dbReference type="InterPro" id="IPR018702">
    <property type="entry name" value="DUF2207"/>
</dbReference>
<organism evidence="5 6">
    <name type="scientific">Rhizobium wenxiniae</name>
    <dbReference type="NCBI Taxonomy" id="1737357"/>
    <lineage>
        <taxon>Bacteria</taxon>
        <taxon>Pseudomonadati</taxon>
        <taxon>Pseudomonadota</taxon>
        <taxon>Alphaproteobacteria</taxon>
        <taxon>Hyphomicrobiales</taxon>
        <taxon>Rhizobiaceae</taxon>
        <taxon>Rhizobium/Agrobacterium group</taxon>
        <taxon>Rhizobium</taxon>
    </lineage>
</organism>
<feature type="domain" description="Predicted membrane protein YciQ-like C-terminal" evidence="4">
    <location>
        <begin position="448"/>
        <end position="562"/>
    </location>
</feature>
<reference evidence="5 6" key="1">
    <citation type="submission" date="2020-08" db="EMBL/GenBank/DDBJ databases">
        <title>Genomic Encyclopedia of Type Strains, Phase IV (KMG-IV): sequencing the most valuable type-strain genomes for metagenomic binning, comparative biology and taxonomic classification.</title>
        <authorList>
            <person name="Goeker M."/>
        </authorList>
    </citation>
    <scope>NUCLEOTIDE SEQUENCE [LARGE SCALE GENOMIC DNA]</scope>
    <source>
        <strain evidence="5 6">DSM 100734</strain>
    </source>
</reference>
<dbReference type="AlphaFoldDB" id="A0A7W9Y5W8"/>
<evidence type="ECO:0000256" key="1">
    <source>
        <dbReference type="SAM" id="Phobius"/>
    </source>
</evidence>
<evidence type="ECO:0000256" key="2">
    <source>
        <dbReference type="SAM" id="SignalP"/>
    </source>
</evidence>
<keyword evidence="6" id="KW-1185">Reference proteome</keyword>
<gene>
    <name evidence="5" type="ORF">HNQ72_002392</name>
</gene>
<feature type="transmembrane region" description="Helical" evidence="1">
    <location>
        <begin position="237"/>
        <end position="255"/>
    </location>
</feature>
<protein>
    <submittedName>
        <fullName evidence="5">Putative integral membrane protein</fullName>
    </submittedName>
</protein>
<dbReference type="InterPro" id="IPR048389">
    <property type="entry name" value="YciQ-like_C"/>
</dbReference>
<dbReference type="RefSeq" id="WP_183992427.1">
    <property type="nucleotide sequence ID" value="NZ_BMHW01000002.1"/>
</dbReference>
<feature type="chain" id="PRO_5031334368" evidence="2">
    <location>
        <begin position="22"/>
        <end position="649"/>
    </location>
</feature>
<feature type="transmembrane region" description="Helical" evidence="1">
    <location>
        <begin position="384"/>
        <end position="405"/>
    </location>
</feature>
<sequence length="649" mass="69438">MFRRLLVALALLATFVLPAVADERITDYRSKVEVARNGDLTVSETITVNAEGLFIRRGIFRDFPLTMLDGDGRLIRVGFDVLSVTRDGHPEPYRTETIDRGIRIYFGNADTLLSRGLHTYVLTYRTDRMIRYFADHDEVYWNVTGTEWQFPIGKVSARIVFPEGRVDRVAAYTGPFGSRATNATSAINGNEATFATTQWLGSREGLTVVAAVPKGIIAPPSAEQLRTWWLRDYKADIIAVAGLVLIVLYYVVFWMRVGRDPDGGTIVPRWDAPDGLSPALVNYIDNKGFNGAGWPAFSASILDLAVKGYAVLTEIGSTITIKRTDKPLPKDLPAGQSALLGAVGKAGNTLTISSSNGEKVQEAGRKFRQAIESEHRGRYYRSNILYTIGGIVFSLALLVTVMILGEIETDVTGFLVAVVFVSVFMSILSARLGLSFRRGATLRNKIGAVIIGGFMGFVLLLIFSAIMTALVEELTANDHWPILVAVAGIVVTNVIFFFLMGAPTPLGAKLMQHIEGLRLYLTVAEKDRMNMAGAPAMSPQHFEKLLPYAVALGVEKPWNQAFQAWLATATTGAAALAYDPGWYHGHSGSNFGESIGGFSSSMASTIASTIPAPVSSGSSGFSGGGFSSGGGGGGGFSGGGGGGGGGGGW</sequence>
<evidence type="ECO:0000259" key="4">
    <source>
        <dbReference type="Pfam" id="PF20990"/>
    </source>
</evidence>
<feature type="domain" description="DUF2207" evidence="3">
    <location>
        <begin position="24"/>
        <end position="211"/>
    </location>
</feature>
<feature type="transmembrane region" description="Helical" evidence="1">
    <location>
        <begin position="446"/>
        <end position="470"/>
    </location>
</feature>
<proteinExistence type="predicted"/>
<evidence type="ECO:0000259" key="3">
    <source>
        <dbReference type="Pfam" id="PF09972"/>
    </source>
</evidence>
<feature type="transmembrane region" description="Helical" evidence="1">
    <location>
        <begin position="411"/>
        <end position="434"/>
    </location>
</feature>
<feature type="domain" description="Predicted membrane protein YciQ-like C-terminal" evidence="4">
    <location>
        <begin position="271"/>
        <end position="446"/>
    </location>
</feature>
<keyword evidence="1" id="KW-1133">Transmembrane helix</keyword>
<dbReference type="Pfam" id="PF09972">
    <property type="entry name" value="DUF2207"/>
    <property type="match status" value="1"/>
</dbReference>
<dbReference type="Pfam" id="PF20990">
    <property type="entry name" value="DUF2207_C"/>
    <property type="match status" value="2"/>
</dbReference>
<keyword evidence="1" id="KW-0472">Membrane</keyword>
<keyword evidence="2" id="KW-0732">Signal</keyword>
<keyword evidence="1" id="KW-0812">Transmembrane</keyword>
<accession>A0A7W9Y5W8</accession>
<evidence type="ECO:0000313" key="5">
    <source>
        <dbReference type="EMBL" id="MBB6162574.1"/>
    </source>
</evidence>
<evidence type="ECO:0000313" key="6">
    <source>
        <dbReference type="Proteomes" id="UP000547879"/>
    </source>
</evidence>
<comment type="caution">
    <text evidence="5">The sequence shown here is derived from an EMBL/GenBank/DDBJ whole genome shotgun (WGS) entry which is preliminary data.</text>
</comment>
<feature type="signal peptide" evidence="2">
    <location>
        <begin position="1"/>
        <end position="21"/>
    </location>
</feature>
<dbReference type="Proteomes" id="UP000547879">
    <property type="component" value="Unassembled WGS sequence"/>
</dbReference>
<name>A0A7W9Y5W8_9HYPH</name>
<feature type="transmembrane region" description="Helical" evidence="1">
    <location>
        <begin position="482"/>
        <end position="502"/>
    </location>
</feature>